<evidence type="ECO:0000313" key="6">
    <source>
        <dbReference type="Proteomes" id="UP001200642"/>
    </source>
</evidence>
<organism evidence="5 6">
    <name type="scientific">Cerina litoralis</name>
    <dbReference type="NCBI Taxonomy" id="2874477"/>
    <lineage>
        <taxon>Bacteria</taxon>
        <taxon>Pseudomonadati</taxon>
        <taxon>Bacteroidota</taxon>
        <taxon>Flavobacteriia</taxon>
        <taxon>Flavobacteriales</taxon>
        <taxon>Flavobacteriaceae</taxon>
        <taxon>Cerina</taxon>
    </lineage>
</organism>
<dbReference type="InterPro" id="IPR018062">
    <property type="entry name" value="HTH_AraC-typ_CS"/>
</dbReference>
<dbReference type="EMBL" id="JAIRBC010000023">
    <property type="protein sequence ID" value="MCG2462037.1"/>
    <property type="molecule type" value="Genomic_DNA"/>
</dbReference>
<keyword evidence="6" id="KW-1185">Reference proteome</keyword>
<evidence type="ECO:0000313" key="5">
    <source>
        <dbReference type="EMBL" id="MCG2462037.1"/>
    </source>
</evidence>
<dbReference type="Proteomes" id="UP001200642">
    <property type="component" value="Unassembled WGS sequence"/>
</dbReference>
<dbReference type="PROSITE" id="PS00041">
    <property type="entry name" value="HTH_ARAC_FAMILY_1"/>
    <property type="match status" value="1"/>
</dbReference>
<accession>A0AAE3EYH3</accession>
<name>A0AAE3EYH3_9FLAO</name>
<dbReference type="InterPro" id="IPR009057">
    <property type="entry name" value="Homeodomain-like_sf"/>
</dbReference>
<comment type="caution">
    <text evidence="5">The sequence shown here is derived from an EMBL/GenBank/DDBJ whole genome shotgun (WGS) entry which is preliminary data.</text>
</comment>
<dbReference type="InterPro" id="IPR018060">
    <property type="entry name" value="HTH_AraC"/>
</dbReference>
<dbReference type="PANTHER" id="PTHR43280:SF2">
    <property type="entry name" value="HTH-TYPE TRANSCRIPTIONAL REGULATOR EXSA"/>
    <property type="match status" value="1"/>
</dbReference>
<sequence>MKVHVKYDVNFICRTVLEEQLIKLNINYSLIGLGEVEIQGDLGLVEKNELSLALKKYGIQIIDDQKEELVQRIKDAITEMITGGKETRLYKVSAYLSEKLEYSYPYLSNLFSEATHSSIENFIIMKKIDLAKTLILNDQSSLTEIAHQLNYSSVAHLSYQFKKTTGLTPSAFQKIIRRRKEKNLGRNQ</sequence>
<reference evidence="5" key="1">
    <citation type="submission" date="2023-02" db="EMBL/GenBank/DDBJ databases">
        <title>Genome of Flavobacteriaceae gen. nov. sp. strain F89.</title>
        <authorList>
            <person name="Wang Y."/>
        </authorList>
    </citation>
    <scope>NUCLEOTIDE SEQUENCE</scope>
    <source>
        <strain evidence="5">F89</strain>
    </source>
</reference>
<keyword evidence="3" id="KW-0804">Transcription</keyword>
<protein>
    <submittedName>
        <fullName evidence="5">AraC family transcriptional regulator</fullName>
    </submittedName>
</protein>
<dbReference type="GO" id="GO:0003700">
    <property type="term" value="F:DNA-binding transcription factor activity"/>
    <property type="evidence" value="ECO:0007669"/>
    <property type="project" value="InterPro"/>
</dbReference>
<dbReference type="Gene3D" id="1.10.10.60">
    <property type="entry name" value="Homeodomain-like"/>
    <property type="match status" value="1"/>
</dbReference>
<evidence type="ECO:0000259" key="4">
    <source>
        <dbReference type="PROSITE" id="PS01124"/>
    </source>
</evidence>
<dbReference type="SMART" id="SM00342">
    <property type="entry name" value="HTH_ARAC"/>
    <property type="match status" value="1"/>
</dbReference>
<keyword evidence="2" id="KW-0238">DNA-binding</keyword>
<keyword evidence="1" id="KW-0805">Transcription regulation</keyword>
<dbReference type="GO" id="GO:0043565">
    <property type="term" value="F:sequence-specific DNA binding"/>
    <property type="evidence" value="ECO:0007669"/>
    <property type="project" value="InterPro"/>
</dbReference>
<dbReference type="PANTHER" id="PTHR43280">
    <property type="entry name" value="ARAC-FAMILY TRANSCRIPTIONAL REGULATOR"/>
    <property type="match status" value="1"/>
</dbReference>
<gene>
    <name evidence="5" type="ORF">K8352_14855</name>
</gene>
<evidence type="ECO:0000256" key="1">
    <source>
        <dbReference type="ARBA" id="ARBA00023015"/>
    </source>
</evidence>
<feature type="domain" description="HTH araC/xylS-type" evidence="4">
    <location>
        <begin position="75"/>
        <end position="175"/>
    </location>
</feature>
<evidence type="ECO:0000256" key="3">
    <source>
        <dbReference type="ARBA" id="ARBA00023163"/>
    </source>
</evidence>
<dbReference type="Pfam" id="PF12833">
    <property type="entry name" value="HTH_18"/>
    <property type="match status" value="1"/>
</dbReference>
<dbReference type="AlphaFoldDB" id="A0AAE3EYH3"/>
<evidence type="ECO:0000256" key="2">
    <source>
        <dbReference type="ARBA" id="ARBA00023125"/>
    </source>
</evidence>
<dbReference type="PROSITE" id="PS01124">
    <property type="entry name" value="HTH_ARAC_FAMILY_2"/>
    <property type="match status" value="1"/>
</dbReference>
<proteinExistence type="predicted"/>
<dbReference type="SUPFAM" id="SSF46689">
    <property type="entry name" value="Homeodomain-like"/>
    <property type="match status" value="1"/>
</dbReference>
<dbReference type="RefSeq" id="WP_317903178.1">
    <property type="nucleotide sequence ID" value="NZ_JAIRBC010000023.1"/>
</dbReference>